<accession>A0ABD5UEA6</accession>
<protein>
    <submittedName>
        <fullName evidence="2">Bile acid:sodium symporter</fullName>
    </submittedName>
</protein>
<feature type="transmembrane region" description="Helical" evidence="1">
    <location>
        <begin position="268"/>
        <end position="290"/>
    </location>
</feature>
<name>A0ABD5UEA6_9EURY</name>
<feature type="transmembrane region" description="Helical" evidence="1">
    <location>
        <begin position="116"/>
        <end position="140"/>
    </location>
</feature>
<proteinExistence type="predicted"/>
<dbReference type="AlphaFoldDB" id="A0ABD5UEA6"/>
<feature type="transmembrane region" description="Helical" evidence="1">
    <location>
        <begin position="87"/>
        <end position="109"/>
    </location>
</feature>
<reference evidence="2 3" key="1">
    <citation type="journal article" date="2019" name="Int. J. Syst. Evol. Microbiol.">
        <title>The Global Catalogue of Microorganisms (GCM) 10K type strain sequencing project: providing services to taxonomists for standard genome sequencing and annotation.</title>
        <authorList>
            <consortium name="The Broad Institute Genomics Platform"/>
            <consortium name="The Broad Institute Genome Sequencing Center for Infectious Disease"/>
            <person name="Wu L."/>
            <person name="Ma J."/>
        </authorList>
    </citation>
    <scope>NUCLEOTIDE SEQUENCE [LARGE SCALE GENOMIC DNA]</scope>
    <source>
        <strain evidence="2 3">PSRA2</strain>
    </source>
</reference>
<evidence type="ECO:0000313" key="2">
    <source>
        <dbReference type="EMBL" id="MFC6837507.1"/>
    </source>
</evidence>
<feature type="transmembrane region" description="Helical" evidence="1">
    <location>
        <begin position="181"/>
        <end position="202"/>
    </location>
</feature>
<feature type="transmembrane region" description="Helical" evidence="1">
    <location>
        <begin position="208"/>
        <end position="230"/>
    </location>
</feature>
<dbReference type="InterPro" id="IPR016833">
    <property type="entry name" value="Put_Na-Bile_cotransptr"/>
</dbReference>
<keyword evidence="1" id="KW-0812">Transmembrane</keyword>
<feature type="transmembrane region" description="Helical" evidence="1">
    <location>
        <begin position="146"/>
        <end position="169"/>
    </location>
</feature>
<dbReference type="Gene3D" id="1.20.1530.20">
    <property type="match status" value="1"/>
</dbReference>
<dbReference type="RefSeq" id="WP_304449172.1">
    <property type="nucleotide sequence ID" value="NZ_JARRAH010000001.1"/>
</dbReference>
<gene>
    <name evidence="2" type="ORF">ACFQHK_13415</name>
</gene>
<evidence type="ECO:0000313" key="3">
    <source>
        <dbReference type="Proteomes" id="UP001596406"/>
    </source>
</evidence>
<evidence type="ECO:0000256" key="1">
    <source>
        <dbReference type="SAM" id="Phobius"/>
    </source>
</evidence>
<organism evidence="2 3">
    <name type="scientific">Halomarina ordinaria</name>
    <dbReference type="NCBI Taxonomy" id="3033939"/>
    <lineage>
        <taxon>Archaea</taxon>
        <taxon>Methanobacteriati</taxon>
        <taxon>Methanobacteriota</taxon>
        <taxon>Stenosarchaea group</taxon>
        <taxon>Halobacteria</taxon>
        <taxon>Halobacteriales</taxon>
        <taxon>Natronomonadaceae</taxon>
        <taxon>Halomarina</taxon>
    </lineage>
</organism>
<feature type="transmembrane region" description="Helical" evidence="1">
    <location>
        <begin position="242"/>
        <end position="262"/>
    </location>
</feature>
<dbReference type="Pfam" id="PF13593">
    <property type="entry name" value="SBF_like"/>
    <property type="match status" value="1"/>
</dbReference>
<dbReference type="PANTHER" id="PTHR18640:SF10">
    <property type="entry name" value="SODIUM_METABOLITE COTRANSPORTER BASS4, CHLOROPLASTIC-RELATED"/>
    <property type="match status" value="1"/>
</dbReference>
<keyword evidence="1" id="KW-0472">Membrane</keyword>
<feature type="transmembrane region" description="Helical" evidence="1">
    <location>
        <begin position="30"/>
        <end position="47"/>
    </location>
</feature>
<keyword evidence="1" id="KW-1133">Transmembrane helix</keyword>
<dbReference type="EMBL" id="JBHSXM010000001">
    <property type="protein sequence ID" value="MFC6837507.1"/>
    <property type="molecule type" value="Genomic_DNA"/>
</dbReference>
<dbReference type="PANTHER" id="PTHR18640">
    <property type="entry name" value="SOLUTE CARRIER FAMILY 10 MEMBER 7"/>
    <property type="match status" value="1"/>
</dbReference>
<comment type="caution">
    <text evidence="2">The sequence shown here is derived from an EMBL/GenBank/DDBJ whole genome shotgun (WGS) entry which is preliminary data.</text>
</comment>
<keyword evidence="3" id="KW-1185">Reference proteome</keyword>
<dbReference type="Proteomes" id="UP001596406">
    <property type="component" value="Unassembled WGS sequence"/>
</dbReference>
<dbReference type="InterPro" id="IPR038770">
    <property type="entry name" value="Na+/solute_symporter_sf"/>
</dbReference>
<sequence>MQGRYTSLVGIVGATALALAVPQLGPLLEPLTAPIVAALVFASIRDFELDSLRSDARPLAAAFGLTYLVVPALALAFGTLLLDPEPLTGVLVMVAAPSTAGSAIVWTRLAGGKASLAAIIAVVTIALSPVVTPAVLSVVASFSIELSATAILVDLLTIVGGGVALAVVLPDDVPSDRTVRSGSLVAIALLVYVSVATADPAGSDLATVLPVAVVVAGVVAAVFAGLLLAGRVVDLDRRVVPALLFSATLRNLGVGLLLAAYVPLSGTVVAVVTYYVVQQLAGALFAGVVFDGRTAHRQSADTLP</sequence>
<feature type="transmembrane region" description="Helical" evidence="1">
    <location>
        <begin position="59"/>
        <end position="81"/>
    </location>
</feature>